<dbReference type="OrthoDB" id="48790at2759"/>
<reference evidence="3 4" key="1">
    <citation type="journal article" date="2015" name="Plant Cell">
        <title>Oil accumulation by the oleaginous diatom Fistulifera solaris as revealed by the genome and transcriptome.</title>
        <authorList>
            <person name="Tanaka T."/>
            <person name="Maeda Y."/>
            <person name="Veluchamy A."/>
            <person name="Tanaka M."/>
            <person name="Abida H."/>
            <person name="Marechal E."/>
            <person name="Bowler C."/>
            <person name="Muto M."/>
            <person name="Sunaga Y."/>
            <person name="Tanaka M."/>
            <person name="Yoshino T."/>
            <person name="Taniguchi T."/>
            <person name="Fukuda Y."/>
            <person name="Nemoto M."/>
            <person name="Matsumoto M."/>
            <person name="Wong P.S."/>
            <person name="Aburatani S."/>
            <person name="Fujibuchi W."/>
        </authorList>
    </citation>
    <scope>NUCLEOTIDE SEQUENCE [LARGE SCALE GENOMIC DNA]</scope>
    <source>
        <strain evidence="3 4">JPCC DA0580</strain>
    </source>
</reference>
<proteinExistence type="predicted"/>
<keyword evidence="1" id="KW-0812">Transmembrane</keyword>
<evidence type="ECO:0000313" key="3">
    <source>
        <dbReference type="EMBL" id="GAX28899.1"/>
    </source>
</evidence>
<keyword evidence="4" id="KW-1185">Reference proteome</keyword>
<evidence type="ECO:0000256" key="1">
    <source>
        <dbReference type="SAM" id="Phobius"/>
    </source>
</evidence>
<sequence length="601" mass="64286">MALAITLLAAGACYSDSAFKRCALQPSECRSPEVYQTSHWMTANDATNAAKCASQSAILKIPALGRCDSESERFICTSHASACRVDVAFNAVDPDCTVLHDYRPVDTPFTRSFYGECVPTEDGLGAGLESFAVWQFNECDTSTGMYAFDTADKFFAGDAPTAQCDKVKTGACVDSSDSTKFFCAVSSEVCSSTTAFSYLNVTQVEAQLSTTCKLCDTIPSPPVTRHVFAGACIVESTAEFKRCALMAEHCDGTGETFYSSKALETAGIDAANVCKTQEGLHQVRVGRCDSESDQNVCVSDASACSVSQSFQANDETCLLVEDKGTVSGFKTTHFGHCSIGDDVSFTGFQAGRENYCAWSFNECKDEDPNARPYSYGKALPTMSGTNPLCQCDDVRTGACVSDTNSNDSYCAVASSACDTGYTFYNVRALEDPAGLNKVCFLCQTLPSNLATPTAEVPVPTIPMASPSTPVVTPVAAPTPPVSAPSPVWTYPVASPNHPSFSVPNIERDFENEFENDSLAAGAVIGIVLGVFISCCFFLAAYCMVCKRGDFFVVDQVPKKGSDIDKTDLANEEEGHFTSSQAAMEQGNFEEDFIPQEDHSVN</sequence>
<accession>A0A1Z5KRJ9</accession>
<keyword evidence="2" id="KW-0732">Signal</keyword>
<dbReference type="EMBL" id="BDSP01000283">
    <property type="protein sequence ID" value="GAX28899.1"/>
    <property type="molecule type" value="Genomic_DNA"/>
</dbReference>
<name>A0A1Z5KRJ9_FISSO</name>
<gene>
    <name evidence="3" type="ORF">FisN_20Lu208</name>
</gene>
<protein>
    <submittedName>
        <fullName evidence="3">Uncharacterized protein</fullName>
    </submittedName>
</protein>
<comment type="caution">
    <text evidence="3">The sequence shown here is derived from an EMBL/GenBank/DDBJ whole genome shotgun (WGS) entry which is preliminary data.</text>
</comment>
<evidence type="ECO:0000313" key="4">
    <source>
        <dbReference type="Proteomes" id="UP000198406"/>
    </source>
</evidence>
<keyword evidence="1" id="KW-0472">Membrane</keyword>
<keyword evidence="1" id="KW-1133">Transmembrane helix</keyword>
<evidence type="ECO:0000256" key="2">
    <source>
        <dbReference type="SAM" id="SignalP"/>
    </source>
</evidence>
<feature type="signal peptide" evidence="2">
    <location>
        <begin position="1"/>
        <end position="17"/>
    </location>
</feature>
<dbReference type="Proteomes" id="UP000198406">
    <property type="component" value="Unassembled WGS sequence"/>
</dbReference>
<feature type="chain" id="PRO_5012803331" evidence="2">
    <location>
        <begin position="18"/>
        <end position="601"/>
    </location>
</feature>
<feature type="transmembrane region" description="Helical" evidence="1">
    <location>
        <begin position="518"/>
        <end position="541"/>
    </location>
</feature>
<organism evidence="3 4">
    <name type="scientific">Fistulifera solaris</name>
    <name type="common">Oleaginous diatom</name>
    <dbReference type="NCBI Taxonomy" id="1519565"/>
    <lineage>
        <taxon>Eukaryota</taxon>
        <taxon>Sar</taxon>
        <taxon>Stramenopiles</taxon>
        <taxon>Ochrophyta</taxon>
        <taxon>Bacillariophyta</taxon>
        <taxon>Bacillariophyceae</taxon>
        <taxon>Bacillariophycidae</taxon>
        <taxon>Naviculales</taxon>
        <taxon>Naviculaceae</taxon>
        <taxon>Fistulifera</taxon>
    </lineage>
</organism>
<dbReference type="InParanoid" id="A0A1Z5KRJ9"/>
<dbReference type="AlphaFoldDB" id="A0A1Z5KRJ9"/>